<dbReference type="Proteomes" id="UP000214646">
    <property type="component" value="Unassembled WGS sequence"/>
</dbReference>
<dbReference type="EMBL" id="NIDE01000005">
    <property type="protein sequence ID" value="OWK41748.1"/>
    <property type="molecule type" value="Genomic_DNA"/>
</dbReference>
<dbReference type="Pfam" id="PF18676">
    <property type="entry name" value="MBG_2"/>
    <property type="match status" value="3"/>
</dbReference>
<name>A0A225DT69_9BACT</name>
<sequence length="520" mass="50880">MIARPPFTVAVAGATDGADAGMQVKYTSTPSGGTGPFSYLWDDNTTGATDFRTYSSPGSVRAYVTVTDLGSSGGSGGSSTTASSYSNYVTVIGSTTTAVSAPTAVYGQAVTLTATVSPNSPATGSPTGSVTFEDGGVTIGSGTLSGGTATASVTLPAGTHAITAVYGGATYWNGSSGNTSETITPAPLTIAATSQTQTYGFGGTSAALGTTGFTTAGLLGSDSVSGVTLSTNAPTSTSGNYTAGAYTLTPSAASGSGLSNYTITYTTGSLTVARKSAPITGVSADDKVYDGTTAATLDTDDASVSGAVSGDAVAVAGGSGTFATANVGTGITVTATGFGLSGADAANYTLSGQPSGLSADITPATLDITADDQEITYGDDVPDLTYEVDGLVGDDSVSGAPATTATSTSNAGDYAITQGTLTASSNYTLTFTAGTLTIDTAELEIVADDQEMTYGDPVPGLTYEAYGLVNGDAVSGTPTTTAASTSNVGDYSIDQGTLTASSNYDVEYIPGTLTIDPATC</sequence>
<evidence type="ECO:0000259" key="2">
    <source>
        <dbReference type="Pfam" id="PF18657"/>
    </source>
</evidence>
<feature type="domain" description="Bacterial Ig-like" evidence="1">
    <location>
        <begin position="100"/>
        <end position="183"/>
    </location>
</feature>
<evidence type="ECO:0000313" key="5">
    <source>
        <dbReference type="Proteomes" id="UP000214646"/>
    </source>
</evidence>
<feature type="domain" description="MBG" evidence="3">
    <location>
        <begin position="443"/>
        <end position="514"/>
    </location>
</feature>
<protein>
    <submittedName>
        <fullName evidence="4">Surface proteins containing Ig-like domains-like</fullName>
    </submittedName>
</protein>
<dbReference type="AlphaFoldDB" id="A0A225DT69"/>
<dbReference type="InterPro" id="IPR032109">
    <property type="entry name" value="Big_3_5"/>
</dbReference>
<reference evidence="5" key="1">
    <citation type="submission" date="2017-06" db="EMBL/GenBank/DDBJ databases">
        <title>Genome analysis of Fimbriiglobus ruber SP5, the first member of the order Planctomycetales with confirmed chitinolytic capability.</title>
        <authorList>
            <person name="Ravin N.V."/>
            <person name="Rakitin A.L."/>
            <person name="Ivanova A.A."/>
            <person name="Beletsky A.V."/>
            <person name="Kulichevskaya I.S."/>
            <person name="Mardanov A.V."/>
            <person name="Dedysh S.N."/>
        </authorList>
    </citation>
    <scope>NUCLEOTIDE SEQUENCE [LARGE SCALE GENOMIC DNA]</scope>
    <source>
        <strain evidence="5">SP5</strain>
    </source>
</reference>
<accession>A0A225DT69</accession>
<feature type="domain" description="YDG" evidence="2">
    <location>
        <begin position="275"/>
        <end position="353"/>
    </location>
</feature>
<evidence type="ECO:0000259" key="3">
    <source>
        <dbReference type="Pfam" id="PF18676"/>
    </source>
</evidence>
<dbReference type="Gene3D" id="2.60.40.10">
    <property type="entry name" value="Immunoglobulins"/>
    <property type="match status" value="1"/>
</dbReference>
<gene>
    <name evidence="4" type="ORF">FRUB_03826</name>
</gene>
<keyword evidence="5" id="KW-1185">Reference proteome</keyword>
<comment type="caution">
    <text evidence="4">The sequence shown here is derived from an EMBL/GenBank/DDBJ whole genome shotgun (WGS) entry which is preliminary data.</text>
</comment>
<dbReference type="InterPro" id="IPR041248">
    <property type="entry name" value="YDG"/>
</dbReference>
<evidence type="ECO:0000313" key="4">
    <source>
        <dbReference type="EMBL" id="OWK41748.1"/>
    </source>
</evidence>
<feature type="domain" description="MBG" evidence="3">
    <location>
        <begin position="366"/>
        <end position="437"/>
    </location>
</feature>
<proteinExistence type="predicted"/>
<organism evidence="4 5">
    <name type="scientific">Fimbriiglobus ruber</name>
    <dbReference type="NCBI Taxonomy" id="1908690"/>
    <lineage>
        <taxon>Bacteria</taxon>
        <taxon>Pseudomonadati</taxon>
        <taxon>Planctomycetota</taxon>
        <taxon>Planctomycetia</taxon>
        <taxon>Gemmatales</taxon>
        <taxon>Gemmataceae</taxon>
        <taxon>Fimbriiglobus</taxon>
    </lineage>
</organism>
<dbReference type="Gene3D" id="3.30.160.710">
    <property type="match status" value="1"/>
</dbReference>
<dbReference type="Pfam" id="PF16640">
    <property type="entry name" value="Big_3_5"/>
    <property type="match status" value="1"/>
</dbReference>
<dbReference type="InterPro" id="IPR041286">
    <property type="entry name" value="MBG_2"/>
</dbReference>
<dbReference type="InterPro" id="IPR013783">
    <property type="entry name" value="Ig-like_fold"/>
</dbReference>
<feature type="domain" description="MBG" evidence="3">
    <location>
        <begin position="188"/>
        <end position="271"/>
    </location>
</feature>
<evidence type="ECO:0000259" key="1">
    <source>
        <dbReference type="Pfam" id="PF16640"/>
    </source>
</evidence>
<dbReference type="Pfam" id="PF18657">
    <property type="entry name" value="YDG"/>
    <property type="match status" value="1"/>
</dbReference>